<evidence type="ECO:0000313" key="4">
    <source>
        <dbReference type="Proteomes" id="UP000193067"/>
    </source>
</evidence>
<evidence type="ECO:0000256" key="2">
    <source>
        <dbReference type="SAM" id="Phobius"/>
    </source>
</evidence>
<organism evidence="3 4">
    <name type="scientific">Trametes coccinea (strain BRFM310)</name>
    <name type="common">Pycnoporus coccineus</name>
    <dbReference type="NCBI Taxonomy" id="1353009"/>
    <lineage>
        <taxon>Eukaryota</taxon>
        <taxon>Fungi</taxon>
        <taxon>Dikarya</taxon>
        <taxon>Basidiomycota</taxon>
        <taxon>Agaricomycotina</taxon>
        <taxon>Agaricomycetes</taxon>
        <taxon>Polyporales</taxon>
        <taxon>Polyporaceae</taxon>
        <taxon>Trametes</taxon>
    </lineage>
</organism>
<feature type="transmembrane region" description="Helical" evidence="2">
    <location>
        <begin position="320"/>
        <end position="345"/>
    </location>
</feature>
<feature type="region of interest" description="Disordered" evidence="1">
    <location>
        <begin position="363"/>
        <end position="469"/>
    </location>
</feature>
<gene>
    <name evidence="3" type="ORF">PYCCODRAFT_1398940</name>
</gene>
<name>A0A1Y2I8D8_TRAC3</name>
<protein>
    <recommendedName>
        <fullName evidence="5">Transmembrane protein</fullName>
    </recommendedName>
</protein>
<keyword evidence="2" id="KW-0812">Transmembrane</keyword>
<evidence type="ECO:0000256" key="1">
    <source>
        <dbReference type="SAM" id="MobiDB-lite"/>
    </source>
</evidence>
<dbReference type="Proteomes" id="UP000193067">
    <property type="component" value="Unassembled WGS sequence"/>
</dbReference>
<feature type="compositionally biased region" description="Polar residues" evidence="1">
    <location>
        <begin position="410"/>
        <end position="430"/>
    </location>
</feature>
<dbReference type="Gene3D" id="2.60.120.260">
    <property type="entry name" value="Galactose-binding domain-like"/>
    <property type="match status" value="2"/>
</dbReference>
<evidence type="ECO:0008006" key="5">
    <source>
        <dbReference type="Google" id="ProtNLM"/>
    </source>
</evidence>
<proteinExistence type="predicted"/>
<accession>A0A1Y2I8D8</accession>
<feature type="compositionally biased region" description="Low complexity" evidence="1">
    <location>
        <begin position="365"/>
        <end position="380"/>
    </location>
</feature>
<dbReference type="AlphaFoldDB" id="A0A1Y2I8D8"/>
<dbReference type="STRING" id="1353009.A0A1Y2I8D8"/>
<keyword evidence="2" id="KW-1133">Transmembrane helix</keyword>
<feature type="compositionally biased region" description="Low complexity" evidence="1">
    <location>
        <begin position="291"/>
        <end position="315"/>
    </location>
</feature>
<sequence>MGEVYTMTIDDASSIINWHPQGDGGLGDQTADGWQPFYSGSPGGFTTRGGEAALGDSMHITAFPNATFDFEFYGTSVSLIGIANCSYEVSVDGNNTRSLKAQRGQSTILFSQDGLSEGTHTLSLTANASHANRFAFQRADVSRTITAGAQVPTPHVYQATNTSFVQYTGNWTVLHDPLIPSQQHPAPYMEVQDAPASFSFSFQGSGVAFNGSRIWGSYAYDVYLDDQGPVTYNASTMWFIGDALLYYRDGLDPTKTHTINVQPTVGVGLKFWLNTVTIFTNSSSEAGGLVSTPTASAQPAGSSSASGVPSSSGGHSKANVGAVVGGVIGGLAFLALGAGILWFFARRRRQATEIFEREQPSPFISTSTTSVTETQTRVRSPYAMRGDAKMPVLPDAPAVSTLSSSSPPSETGQTQTLSPTATSPAESNPDPNVAVDRIIHLLAERIATAHPSQQPGYAGSDVPPPEYGA</sequence>
<dbReference type="OrthoDB" id="2576334at2759"/>
<keyword evidence="4" id="KW-1185">Reference proteome</keyword>
<reference evidence="3 4" key="1">
    <citation type="journal article" date="2015" name="Biotechnol. Biofuels">
        <title>Enhanced degradation of softwood versus hardwood by the white-rot fungus Pycnoporus coccineus.</title>
        <authorList>
            <person name="Couturier M."/>
            <person name="Navarro D."/>
            <person name="Chevret D."/>
            <person name="Henrissat B."/>
            <person name="Piumi F."/>
            <person name="Ruiz-Duenas F.J."/>
            <person name="Martinez A.T."/>
            <person name="Grigoriev I.V."/>
            <person name="Riley R."/>
            <person name="Lipzen A."/>
            <person name="Berrin J.G."/>
            <person name="Master E.R."/>
            <person name="Rosso M.N."/>
        </authorList>
    </citation>
    <scope>NUCLEOTIDE SEQUENCE [LARGE SCALE GENOMIC DNA]</scope>
    <source>
        <strain evidence="3 4">BRFM310</strain>
    </source>
</reference>
<dbReference type="EMBL" id="KZ084152">
    <property type="protein sequence ID" value="OSC97395.1"/>
    <property type="molecule type" value="Genomic_DNA"/>
</dbReference>
<feature type="region of interest" description="Disordered" evidence="1">
    <location>
        <begin position="290"/>
        <end position="315"/>
    </location>
</feature>
<evidence type="ECO:0000313" key="3">
    <source>
        <dbReference type="EMBL" id="OSC97395.1"/>
    </source>
</evidence>
<keyword evidence="2" id="KW-0472">Membrane</keyword>